<feature type="domain" description="Fumarylacetoacetase-like C-terminal" evidence="3">
    <location>
        <begin position="67"/>
        <end position="273"/>
    </location>
</feature>
<comment type="caution">
    <text evidence="4">The sequence shown here is derived from an EMBL/GenBank/DDBJ whole genome shotgun (WGS) entry which is preliminary data.</text>
</comment>
<dbReference type="GO" id="GO:0016787">
    <property type="term" value="F:hydrolase activity"/>
    <property type="evidence" value="ECO:0007669"/>
    <property type="project" value="UniProtKB-KW"/>
</dbReference>
<dbReference type="PANTHER" id="PTHR42796:SF4">
    <property type="entry name" value="FUMARYLACETOACETATE HYDROLASE DOMAIN-CONTAINING PROTEIN 2A"/>
    <property type="match status" value="1"/>
</dbReference>
<dbReference type="EMBL" id="JACJVP010000032">
    <property type="protein sequence ID" value="MBB6673047.1"/>
    <property type="molecule type" value="Genomic_DNA"/>
</dbReference>
<keyword evidence="5" id="KW-1185">Reference proteome</keyword>
<accession>A0A7X0RST8</accession>
<dbReference type="Gene3D" id="3.90.850.10">
    <property type="entry name" value="Fumarylacetoacetase-like, C-terminal domain"/>
    <property type="match status" value="1"/>
</dbReference>
<dbReference type="AlphaFoldDB" id="A0A7X0RST8"/>
<dbReference type="SUPFAM" id="SSF56529">
    <property type="entry name" value="FAH"/>
    <property type="match status" value="1"/>
</dbReference>
<name>A0A7X0RST8_9BACL</name>
<dbReference type="PANTHER" id="PTHR42796">
    <property type="entry name" value="FUMARYLACETOACETATE HYDROLASE DOMAIN-CONTAINING PROTEIN 2A-RELATED"/>
    <property type="match status" value="1"/>
</dbReference>
<evidence type="ECO:0000313" key="5">
    <source>
        <dbReference type="Proteomes" id="UP000547209"/>
    </source>
</evidence>
<dbReference type="InterPro" id="IPR051121">
    <property type="entry name" value="FAH"/>
</dbReference>
<evidence type="ECO:0000256" key="1">
    <source>
        <dbReference type="ARBA" id="ARBA00010211"/>
    </source>
</evidence>
<dbReference type="GO" id="GO:0016853">
    <property type="term" value="F:isomerase activity"/>
    <property type="evidence" value="ECO:0007669"/>
    <property type="project" value="UniProtKB-ARBA"/>
</dbReference>
<dbReference type="FunFam" id="3.90.850.10:FF:000002">
    <property type="entry name" value="2-hydroxyhepta-2,4-diene-1,7-dioate isomerase"/>
    <property type="match status" value="1"/>
</dbReference>
<protein>
    <submittedName>
        <fullName evidence="4">Fumarylacetoacetate hydrolase family protein</fullName>
    </submittedName>
</protein>
<reference evidence="4 5" key="1">
    <citation type="submission" date="2020-08" db="EMBL/GenBank/DDBJ databases">
        <title>Cohnella phylogeny.</title>
        <authorList>
            <person name="Dunlap C."/>
        </authorList>
    </citation>
    <scope>NUCLEOTIDE SEQUENCE [LARGE SCALE GENOMIC DNA]</scope>
    <source>
        <strain evidence="4 5">DSM 28246</strain>
    </source>
</reference>
<keyword evidence="4" id="KW-0378">Hydrolase</keyword>
<dbReference type="Proteomes" id="UP000547209">
    <property type="component" value="Unassembled WGS sequence"/>
</dbReference>
<proteinExistence type="inferred from homology"/>
<dbReference type="Pfam" id="PF01557">
    <property type="entry name" value="FAA_hydrolase"/>
    <property type="match status" value="1"/>
</dbReference>
<dbReference type="GO" id="GO:0046872">
    <property type="term" value="F:metal ion binding"/>
    <property type="evidence" value="ECO:0007669"/>
    <property type="project" value="UniProtKB-KW"/>
</dbReference>
<comment type="similarity">
    <text evidence="1">Belongs to the FAH family.</text>
</comment>
<dbReference type="InterPro" id="IPR036663">
    <property type="entry name" value="Fumarylacetoacetase_C_sf"/>
</dbReference>
<evidence type="ECO:0000256" key="2">
    <source>
        <dbReference type="ARBA" id="ARBA00022723"/>
    </source>
</evidence>
<keyword evidence="2" id="KW-0479">Metal-binding</keyword>
<gene>
    <name evidence="4" type="ORF">H7C19_20400</name>
</gene>
<dbReference type="InterPro" id="IPR011234">
    <property type="entry name" value="Fumarylacetoacetase-like_C"/>
</dbReference>
<evidence type="ECO:0000259" key="3">
    <source>
        <dbReference type="Pfam" id="PF01557"/>
    </source>
</evidence>
<sequence length="274" mass="30149">MKLLVVNKDGKSRVGIKLDDGIRLVDASLQDILNRGLDGLAGLEPTGGELLNEERLEYAPCVPPDRKVICVGLNYRNHAKEAGLPVPSTPVLFNKFSNALTGHGHKVKLPDVTSQVDYEAELGIVIGKRAKDVAREEALDYVFGYCCINDLSARDLQNRTSQWLLGKSLDGFCPTGPYLVTADETGNPNELGIRCYVNGELRQNSNTKDMIFYVDEIVSYISRHISLEPGDLILTGTPEGVMFGYPDDQKDWLKPGDTVTVEVDKLGRLSNELV</sequence>
<organism evidence="4 5">
    <name type="scientific">Cohnella nanjingensis</name>
    <dbReference type="NCBI Taxonomy" id="1387779"/>
    <lineage>
        <taxon>Bacteria</taxon>
        <taxon>Bacillati</taxon>
        <taxon>Bacillota</taxon>
        <taxon>Bacilli</taxon>
        <taxon>Bacillales</taxon>
        <taxon>Paenibacillaceae</taxon>
        <taxon>Cohnella</taxon>
    </lineage>
</organism>
<evidence type="ECO:0000313" key="4">
    <source>
        <dbReference type="EMBL" id="MBB6673047.1"/>
    </source>
</evidence>
<dbReference type="GO" id="GO:0019752">
    <property type="term" value="P:carboxylic acid metabolic process"/>
    <property type="evidence" value="ECO:0007669"/>
    <property type="project" value="UniProtKB-ARBA"/>
</dbReference>
<dbReference type="RefSeq" id="WP_185670890.1">
    <property type="nucleotide sequence ID" value="NZ_JACJVP010000032.1"/>
</dbReference>